<organism evidence="6 7">
    <name type="scientific">Niabella drilacis (strain DSM 25811 / CCM 8410 / CCUG 62505 / LMG 26954 / E90)</name>
    <dbReference type="NCBI Taxonomy" id="1285928"/>
    <lineage>
        <taxon>Bacteria</taxon>
        <taxon>Pseudomonadati</taxon>
        <taxon>Bacteroidota</taxon>
        <taxon>Chitinophagia</taxon>
        <taxon>Chitinophagales</taxon>
        <taxon>Chitinophagaceae</taxon>
        <taxon>Niabella</taxon>
    </lineage>
</organism>
<sequence length="305" mass="34638">MQQPPPSEITSKASSEAPASLRYKSFISKNADVNPRTLVLGSPQHYLCLTDSLQRTFSRKVYYDNLQTIIDQISETPDDKRSPAVNTDNWYAAIDFNIRKPHFIILHHTAQSSVEQALFTFSVRKKSETSTHYVISRDGKVYQMLNDYIRSYHAGAGKWGNVSDMNSCSLGIEIDNDGEKDQFTSVQMNALIKLLAYLKQKYSVPTGNIIGHSDFAPVRKNDPSVLFPWSQLASAGFGYWYDISNLKQPPPNFNPLLALRVIGYDISVPENAIIGFKHHFIQNNASKILNDYEKKIIYNIMLKYE</sequence>
<evidence type="ECO:0000313" key="7">
    <source>
        <dbReference type="Proteomes" id="UP000198757"/>
    </source>
</evidence>
<gene>
    <name evidence="6" type="ORF">SAMN04487894_11878</name>
</gene>
<keyword evidence="7" id="KW-1185">Reference proteome</keyword>
<evidence type="ECO:0000256" key="4">
    <source>
        <dbReference type="ARBA" id="ARBA00023316"/>
    </source>
</evidence>
<dbReference type="AlphaFoldDB" id="A0A1G6ZJU7"/>
<dbReference type="InterPro" id="IPR036505">
    <property type="entry name" value="Amidase/PGRP_sf"/>
</dbReference>
<dbReference type="InterPro" id="IPR051206">
    <property type="entry name" value="NAMLAA_amidase_2"/>
</dbReference>
<dbReference type="PANTHER" id="PTHR30417">
    <property type="entry name" value="N-ACETYLMURAMOYL-L-ALANINE AMIDASE AMID"/>
    <property type="match status" value="1"/>
</dbReference>
<evidence type="ECO:0000313" key="6">
    <source>
        <dbReference type="EMBL" id="SDE02898.1"/>
    </source>
</evidence>
<dbReference type="Pfam" id="PF01510">
    <property type="entry name" value="Amidase_2"/>
    <property type="match status" value="1"/>
</dbReference>
<dbReference type="SUPFAM" id="SSF55846">
    <property type="entry name" value="N-acetylmuramoyl-L-alanine amidase-like"/>
    <property type="match status" value="1"/>
</dbReference>
<reference evidence="7" key="1">
    <citation type="submission" date="2016-10" db="EMBL/GenBank/DDBJ databases">
        <authorList>
            <person name="Varghese N."/>
            <person name="Submissions S."/>
        </authorList>
    </citation>
    <scope>NUCLEOTIDE SEQUENCE [LARGE SCALE GENOMIC DNA]</scope>
    <source>
        <strain evidence="7">DSM 25811 / CCM 8410 / LMG 26954 / E90</strain>
    </source>
</reference>
<evidence type="ECO:0000259" key="5">
    <source>
        <dbReference type="SMART" id="SM00644"/>
    </source>
</evidence>
<dbReference type="GO" id="GO:0071555">
    <property type="term" value="P:cell wall organization"/>
    <property type="evidence" value="ECO:0007669"/>
    <property type="project" value="UniProtKB-KW"/>
</dbReference>
<name>A0A1G6ZJU7_NIADE</name>
<dbReference type="GO" id="GO:0008745">
    <property type="term" value="F:N-acetylmuramoyl-L-alanine amidase activity"/>
    <property type="evidence" value="ECO:0007669"/>
    <property type="project" value="UniProtKB-EC"/>
</dbReference>
<dbReference type="STRING" id="1285928.SAMN04487894_11878"/>
<dbReference type="EMBL" id="FMZO01000018">
    <property type="protein sequence ID" value="SDE02898.1"/>
    <property type="molecule type" value="Genomic_DNA"/>
</dbReference>
<proteinExistence type="predicted"/>
<dbReference type="RefSeq" id="WP_090392640.1">
    <property type="nucleotide sequence ID" value="NZ_FMZO01000018.1"/>
</dbReference>
<dbReference type="GO" id="GO:0009253">
    <property type="term" value="P:peptidoglycan catabolic process"/>
    <property type="evidence" value="ECO:0007669"/>
    <property type="project" value="InterPro"/>
</dbReference>
<dbReference type="PANTHER" id="PTHR30417:SF1">
    <property type="entry name" value="N-ACETYLMURAMOYL-L-ALANINE AMIDASE AMID"/>
    <property type="match status" value="1"/>
</dbReference>
<evidence type="ECO:0000256" key="1">
    <source>
        <dbReference type="ARBA" id="ARBA00001561"/>
    </source>
</evidence>
<keyword evidence="4" id="KW-0961">Cell wall biogenesis/degradation</keyword>
<dbReference type="EC" id="3.5.1.28" evidence="2"/>
<keyword evidence="3" id="KW-0378">Hydrolase</keyword>
<dbReference type="GO" id="GO:0009254">
    <property type="term" value="P:peptidoglycan turnover"/>
    <property type="evidence" value="ECO:0007669"/>
    <property type="project" value="TreeGrafter"/>
</dbReference>
<accession>A0A1G6ZJU7</accession>
<dbReference type="Gene3D" id="3.40.80.10">
    <property type="entry name" value="Peptidoglycan recognition protein-like"/>
    <property type="match status" value="1"/>
</dbReference>
<dbReference type="CDD" id="cd06583">
    <property type="entry name" value="PGRP"/>
    <property type="match status" value="1"/>
</dbReference>
<evidence type="ECO:0000256" key="2">
    <source>
        <dbReference type="ARBA" id="ARBA00011901"/>
    </source>
</evidence>
<feature type="domain" description="N-acetylmuramoyl-L-alanine amidase" evidence="5">
    <location>
        <begin position="91"/>
        <end position="224"/>
    </location>
</feature>
<evidence type="ECO:0000256" key="3">
    <source>
        <dbReference type="ARBA" id="ARBA00022801"/>
    </source>
</evidence>
<comment type="catalytic activity">
    <reaction evidence="1">
        <text>Hydrolyzes the link between N-acetylmuramoyl residues and L-amino acid residues in certain cell-wall glycopeptides.</text>
        <dbReference type="EC" id="3.5.1.28"/>
    </reaction>
</comment>
<dbReference type="Proteomes" id="UP000198757">
    <property type="component" value="Unassembled WGS sequence"/>
</dbReference>
<dbReference type="GO" id="GO:0019867">
    <property type="term" value="C:outer membrane"/>
    <property type="evidence" value="ECO:0007669"/>
    <property type="project" value="TreeGrafter"/>
</dbReference>
<protein>
    <recommendedName>
        <fullName evidence="2">N-acetylmuramoyl-L-alanine amidase</fullName>
        <ecNumber evidence="2">3.5.1.28</ecNumber>
    </recommendedName>
</protein>
<dbReference type="SMART" id="SM00644">
    <property type="entry name" value="Ami_2"/>
    <property type="match status" value="1"/>
</dbReference>
<dbReference type="InterPro" id="IPR002502">
    <property type="entry name" value="Amidase_domain"/>
</dbReference>
<dbReference type="OrthoDB" id="9794842at2"/>